<dbReference type="Proteomes" id="UP000294847">
    <property type="component" value="Chromosome 2"/>
</dbReference>
<protein>
    <submittedName>
        <fullName evidence="1">Uncharacterized protein</fullName>
    </submittedName>
</protein>
<reference evidence="1 2" key="1">
    <citation type="journal article" date="2019" name="Mol. Biol. Evol.">
        <title>Blast fungal genomes show frequent chromosomal changes, gene gains and losses, and effector gene turnover.</title>
        <authorList>
            <person name="Gomez Luciano L.B."/>
            <person name="Jason Tsai I."/>
            <person name="Chuma I."/>
            <person name="Tosa Y."/>
            <person name="Chen Y.H."/>
            <person name="Li J.Y."/>
            <person name="Li M.Y."/>
            <person name="Jade Lu M.Y."/>
            <person name="Nakayashiki H."/>
            <person name="Li W.H."/>
        </authorList>
    </citation>
    <scope>NUCLEOTIDE SEQUENCE [LARGE SCALE GENOMIC DNA]</scope>
    <source>
        <strain evidence="1">MZ5-1-6</strain>
    </source>
</reference>
<organism evidence="1 2">
    <name type="scientific">Pyricularia oryzae</name>
    <name type="common">Rice blast fungus</name>
    <name type="synonym">Magnaporthe oryzae</name>
    <dbReference type="NCBI Taxonomy" id="318829"/>
    <lineage>
        <taxon>Eukaryota</taxon>
        <taxon>Fungi</taxon>
        <taxon>Dikarya</taxon>
        <taxon>Ascomycota</taxon>
        <taxon>Pezizomycotina</taxon>
        <taxon>Sordariomycetes</taxon>
        <taxon>Sordariomycetidae</taxon>
        <taxon>Magnaporthales</taxon>
        <taxon>Pyriculariaceae</taxon>
        <taxon>Pyricularia</taxon>
    </lineage>
</organism>
<accession>A0A4P7N6M3</accession>
<dbReference type="EMBL" id="CP034205">
    <property type="protein sequence ID" value="QBZ56506.1"/>
    <property type="molecule type" value="Genomic_DNA"/>
</dbReference>
<gene>
    <name evidence="1" type="ORF">PoMZ_01415</name>
</gene>
<sequence>MINESEEKLAGLDHLNTEAIQASTLVSRWLCTNVGEAKRS</sequence>
<proteinExistence type="predicted"/>
<evidence type="ECO:0000313" key="2">
    <source>
        <dbReference type="Proteomes" id="UP000294847"/>
    </source>
</evidence>
<evidence type="ECO:0000313" key="1">
    <source>
        <dbReference type="EMBL" id="QBZ56506.1"/>
    </source>
</evidence>
<name>A0A4P7N6M3_PYROR</name>
<dbReference type="AlphaFoldDB" id="A0A4P7N6M3"/>